<dbReference type="Proteomes" id="UP000489600">
    <property type="component" value="Unassembled WGS sequence"/>
</dbReference>
<evidence type="ECO:0000313" key="2">
    <source>
        <dbReference type="Proteomes" id="UP000489600"/>
    </source>
</evidence>
<keyword evidence="2" id="KW-1185">Reference proteome</keyword>
<sequence>MDQSGRRITLANELKSHAAEYFQEITGQTAMPQSPFLADLLPFKCSDLHKLDLQKPVTEDEIMATAADLDKIDIHPKCSSPRITHLLFADDLLVDP</sequence>
<gene>
    <name evidence="1" type="ORF">ANE_LOCUS7183</name>
</gene>
<evidence type="ECO:0000313" key="1">
    <source>
        <dbReference type="EMBL" id="VVA96738.1"/>
    </source>
</evidence>
<proteinExistence type="predicted"/>
<name>A0A565B4Z0_9BRAS</name>
<organism evidence="1 2">
    <name type="scientific">Arabis nemorensis</name>
    <dbReference type="NCBI Taxonomy" id="586526"/>
    <lineage>
        <taxon>Eukaryota</taxon>
        <taxon>Viridiplantae</taxon>
        <taxon>Streptophyta</taxon>
        <taxon>Embryophyta</taxon>
        <taxon>Tracheophyta</taxon>
        <taxon>Spermatophyta</taxon>
        <taxon>Magnoliopsida</taxon>
        <taxon>eudicotyledons</taxon>
        <taxon>Gunneridae</taxon>
        <taxon>Pentapetalae</taxon>
        <taxon>rosids</taxon>
        <taxon>malvids</taxon>
        <taxon>Brassicales</taxon>
        <taxon>Brassicaceae</taxon>
        <taxon>Arabideae</taxon>
        <taxon>Arabis</taxon>
    </lineage>
</organism>
<protein>
    <submittedName>
        <fullName evidence="1">Uncharacterized protein</fullName>
    </submittedName>
</protein>
<accession>A0A565B4Z0</accession>
<dbReference type="OrthoDB" id="1111116at2759"/>
<dbReference type="AlphaFoldDB" id="A0A565B4Z0"/>
<reference evidence="1" key="1">
    <citation type="submission" date="2019-07" db="EMBL/GenBank/DDBJ databases">
        <authorList>
            <person name="Dittberner H."/>
        </authorList>
    </citation>
    <scope>NUCLEOTIDE SEQUENCE [LARGE SCALE GENOMIC DNA]</scope>
</reference>
<dbReference type="EMBL" id="CABITT030000003">
    <property type="protein sequence ID" value="VVA96738.1"/>
    <property type="molecule type" value="Genomic_DNA"/>
</dbReference>
<comment type="caution">
    <text evidence="1">The sequence shown here is derived from an EMBL/GenBank/DDBJ whole genome shotgun (WGS) entry which is preliminary data.</text>
</comment>